<dbReference type="Pfam" id="PF00730">
    <property type="entry name" value="HhH-GPD"/>
    <property type="match status" value="1"/>
</dbReference>
<organism evidence="16 17">
    <name type="scientific">Mycena citricolor</name>
    <dbReference type="NCBI Taxonomy" id="2018698"/>
    <lineage>
        <taxon>Eukaryota</taxon>
        <taxon>Fungi</taxon>
        <taxon>Dikarya</taxon>
        <taxon>Basidiomycota</taxon>
        <taxon>Agaricomycotina</taxon>
        <taxon>Agaricomycetes</taxon>
        <taxon>Agaricomycetidae</taxon>
        <taxon>Agaricales</taxon>
        <taxon>Marasmiineae</taxon>
        <taxon>Mycenaceae</taxon>
        <taxon>Mycena</taxon>
    </lineage>
</organism>
<evidence type="ECO:0000256" key="9">
    <source>
        <dbReference type="ARBA" id="ARBA00022801"/>
    </source>
</evidence>
<gene>
    <name evidence="16" type="ORF">MYCIT1_LOCUS18504</name>
</gene>
<accession>A0AAD2Q4C7</accession>
<dbReference type="GO" id="GO:0051539">
    <property type="term" value="F:4 iron, 4 sulfur cluster binding"/>
    <property type="evidence" value="ECO:0007669"/>
    <property type="project" value="UniProtKB-KW"/>
</dbReference>
<dbReference type="GO" id="GO:0005634">
    <property type="term" value="C:nucleus"/>
    <property type="evidence" value="ECO:0007669"/>
    <property type="project" value="TreeGrafter"/>
</dbReference>
<evidence type="ECO:0000256" key="11">
    <source>
        <dbReference type="ARBA" id="ARBA00023014"/>
    </source>
</evidence>
<dbReference type="GO" id="GO:0034039">
    <property type="term" value="F:8-oxo-7,8-dihydroguanine DNA N-glycosylase activity"/>
    <property type="evidence" value="ECO:0007669"/>
    <property type="project" value="TreeGrafter"/>
</dbReference>
<keyword evidence="9" id="KW-0378">Hydrolase</keyword>
<feature type="compositionally biased region" description="Acidic residues" evidence="14">
    <location>
        <begin position="12"/>
        <end position="25"/>
    </location>
</feature>
<dbReference type="PROSITE" id="PS01155">
    <property type="entry name" value="ENDONUCLEASE_III_2"/>
    <property type="match status" value="1"/>
</dbReference>
<dbReference type="Proteomes" id="UP001295794">
    <property type="component" value="Unassembled WGS sequence"/>
</dbReference>
<dbReference type="GO" id="GO:0046872">
    <property type="term" value="F:metal ion binding"/>
    <property type="evidence" value="ECO:0007669"/>
    <property type="project" value="UniProtKB-KW"/>
</dbReference>
<dbReference type="InterPro" id="IPR011257">
    <property type="entry name" value="DNA_glycosylase"/>
</dbReference>
<comment type="similarity">
    <text evidence="3">Belongs to the Nth/MutY family.</text>
</comment>
<dbReference type="FunFam" id="1.10.340.30:FF:000002">
    <property type="entry name" value="Adenine DNA glycosylase"/>
    <property type="match status" value="1"/>
</dbReference>
<dbReference type="CDD" id="cd00056">
    <property type="entry name" value="ENDO3c"/>
    <property type="match status" value="1"/>
</dbReference>
<evidence type="ECO:0000256" key="5">
    <source>
        <dbReference type="ARBA" id="ARBA00022023"/>
    </source>
</evidence>
<keyword evidence="13" id="KW-0326">Glycosidase</keyword>
<name>A0AAD2Q4C7_9AGAR</name>
<evidence type="ECO:0000256" key="8">
    <source>
        <dbReference type="ARBA" id="ARBA00022763"/>
    </source>
</evidence>
<dbReference type="GO" id="GO:0006285">
    <property type="term" value="P:base-excision repair, AP site formation"/>
    <property type="evidence" value="ECO:0007669"/>
    <property type="project" value="UniProtKB-ARBA"/>
</dbReference>
<dbReference type="PANTHER" id="PTHR42944:SF1">
    <property type="entry name" value="ADENINE DNA GLYCOSYLASE"/>
    <property type="match status" value="1"/>
</dbReference>
<dbReference type="AlphaFoldDB" id="A0AAD2Q4C7"/>
<feature type="region of interest" description="Disordered" evidence="14">
    <location>
        <begin position="1"/>
        <end position="52"/>
    </location>
</feature>
<feature type="domain" description="HhH-GPD" evidence="15">
    <location>
        <begin position="127"/>
        <end position="283"/>
    </location>
</feature>
<keyword evidence="12" id="KW-0234">DNA repair</keyword>
<keyword evidence="7" id="KW-0479">Metal-binding</keyword>
<evidence type="ECO:0000256" key="13">
    <source>
        <dbReference type="ARBA" id="ARBA00023295"/>
    </source>
</evidence>
<dbReference type="InterPro" id="IPR003265">
    <property type="entry name" value="HhH-GPD_domain"/>
</dbReference>
<evidence type="ECO:0000256" key="1">
    <source>
        <dbReference type="ARBA" id="ARBA00000843"/>
    </source>
</evidence>
<dbReference type="Gene3D" id="1.10.1670.10">
    <property type="entry name" value="Helix-hairpin-Helix base-excision DNA repair enzymes (C-terminal)"/>
    <property type="match status" value="1"/>
</dbReference>
<evidence type="ECO:0000256" key="2">
    <source>
        <dbReference type="ARBA" id="ARBA00001966"/>
    </source>
</evidence>
<dbReference type="SMART" id="SM00478">
    <property type="entry name" value="ENDO3c"/>
    <property type="match status" value="1"/>
</dbReference>
<comment type="cofactor">
    <cofactor evidence="2">
        <name>[4Fe-4S] cluster</name>
        <dbReference type="ChEBI" id="CHEBI:49883"/>
    </cofactor>
</comment>
<keyword evidence="17" id="KW-1185">Reference proteome</keyword>
<dbReference type="InterPro" id="IPR023170">
    <property type="entry name" value="HhH_base_excis_C"/>
</dbReference>
<dbReference type="InterPro" id="IPR015797">
    <property type="entry name" value="NUDIX_hydrolase-like_dom_sf"/>
</dbReference>
<dbReference type="GO" id="GO:0000701">
    <property type="term" value="F:purine-specific mismatch base pair DNA N-glycosylase activity"/>
    <property type="evidence" value="ECO:0007669"/>
    <property type="project" value="UniProtKB-EC"/>
</dbReference>
<comment type="caution">
    <text evidence="16">The sequence shown here is derived from an EMBL/GenBank/DDBJ whole genome shotgun (WGS) entry which is preliminary data.</text>
</comment>
<dbReference type="InterPro" id="IPR004036">
    <property type="entry name" value="Endonuclease-III-like_CS2"/>
</dbReference>
<dbReference type="InterPro" id="IPR044298">
    <property type="entry name" value="MIG/MutY"/>
</dbReference>
<dbReference type="Gene3D" id="3.90.79.10">
    <property type="entry name" value="Nucleoside Triphosphate Pyrophosphohydrolase"/>
    <property type="match status" value="1"/>
</dbReference>
<dbReference type="Gene3D" id="1.10.340.30">
    <property type="entry name" value="Hypothetical protein, domain 2"/>
    <property type="match status" value="1"/>
</dbReference>
<evidence type="ECO:0000256" key="4">
    <source>
        <dbReference type="ARBA" id="ARBA00012045"/>
    </source>
</evidence>
<feature type="compositionally biased region" description="Basic residues" evidence="14">
    <location>
        <begin position="33"/>
        <end position="49"/>
    </location>
</feature>
<dbReference type="SUPFAM" id="SSF48150">
    <property type="entry name" value="DNA-glycosylase"/>
    <property type="match status" value="1"/>
</dbReference>
<evidence type="ECO:0000256" key="6">
    <source>
        <dbReference type="ARBA" id="ARBA00022485"/>
    </source>
</evidence>
<keyword evidence="11" id="KW-0411">Iron-sulfur</keyword>
<evidence type="ECO:0000313" key="17">
    <source>
        <dbReference type="Proteomes" id="UP001295794"/>
    </source>
</evidence>
<dbReference type="EC" id="3.2.2.31" evidence="4"/>
<dbReference type="PANTHER" id="PTHR42944">
    <property type="entry name" value="ADENINE DNA GLYCOSYLASE"/>
    <property type="match status" value="1"/>
</dbReference>
<evidence type="ECO:0000313" key="16">
    <source>
        <dbReference type="EMBL" id="CAK5272682.1"/>
    </source>
</evidence>
<dbReference type="EMBL" id="CAVNYO010000183">
    <property type="protein sequence ID" value="CAK5272682.1"/>
    <property type="molecule type" value="Genomic_DNA"/>
</dbReference>
<dbReference type="GO" id="GO:0032357">
    <property type="term" value="F:oxidized purine DNA binding"/>
    <property type="evidence" value="ECO:0007669"/>
    <property type="project" value="TreeGrafter"/>
</dbReference>
<sequence>MANKRKNTDSESGSDFDPSDTDDEYVTPTISKSQRKKPAGRQPQKKRAKREIDAVATADELSATPHPKSLHVIAKDANLRSTRTALLQWYSAVHASRNMPWRKPYDPTLRTEERAQRAYEVWISEIMLQQTQVATVIPYYNRWMEKFPTIRELASASIDDVNALWKGLGYYSRASRLLSGAQNACRDYNGRLPDNARDMQANIPGIGRYSAGAICSIAYGEAVPVLDGNVNRLLSRFLALHASPKAKQTLDILWDAASVFVHDLDASQHPGDVNQALIELGSTVCKVRDPDCENCTIGSWCAAYIQSQTDQDTGVNSVPDIEDLCSLCEPVPRPSPVTVFPMKAEKKKSREELDLVNVIEWRAGSDRRFLLVRRPEGGLLAGLDEFPTCPNISASLSSAQARSSVEDLLSTLLHPDEQSFKSPSKALDGLKISHIKAAGDVVHVFSHIKKTYRVQWVLLEGLSNPPTLASTTAGVLPIKKSAKKLNPALSEPCTAWVPLDTVASRNIGTGVMKVWKLAQLLWE</sequence>
<dbReference type="GO" id="GO:0006298">
    <property type="term" value="P:mismatch repair"/>
    <property type="evidence" value="ECO:0007669"/>
    <property type="project" value="TreeGrafter"/>
</dbReference>
<keyword evidence="8" id="KW-0227">DNA damage</keyword>
<keyword evidence="6" id="KW-0004">4Fe-4S</keyword>
<evidence type="ECO:0000256" key="7">
    <source>
        <dbReference type="ARBA" id="ARBA00022723"/>
    </source>
</evidence>
<evidence type="ECO:0000256" key="14">
    <source>
        <dbReference type="SAM" id="MobiDB-lite"/>
    </source>
</evidence>
<proteinExistence type="inferred from homology"/>
<dbReference type="SUPFAM" id="SSF55811">
    <property type="entry name" value="Nudix"/>
    <property type="match status" value="1"/>
</dbReference>
<evidence type="ECO:0000256" key="3">
    <source>
        <dbReference type="ARBA" id="ARBA00008343"/>
    </source>
</evidence>
<comment type="catalytic activity">
    <reaction evidence="1">
        <text>Hydrolyzes free adenine bases from 7,8-dihydro-8-oxoguanine:adenine mismatched double-stranded DNA, leaving an apurinic site.</text>
        <dbReference type="EC" id="3.2.2.31"/>
    </reaction>
</comment>
<evidence type="ECO:0000256" key="10">
    <source>
        <dbReference type="ARBA" id="ARBA00023004"/>
    </source>
</evidence>
<dbReference type="GO" id="GO:0035485">
    <property type="term" value="F:adenine/guanine mispair binding"/>
    <property type="evidence" value="ECO:0007669"/>
    <property type="project" value="TreeGrafter"/>
</dbReference>
<evidence type="ECO:0000259" key="15">
    <source>
        <dbReference type="SMART" id="SM00478"/>
    </source>
</evidence>
<evidence type="ECO:0000256" key="12">
    <source>
        <dbReference type="ARBA" id="ARBA00023204"/>
    </source>
</evidence>
<reference evidence="16" key="1">
    <citation type="submission" date="2023-11" db="EMBL/GenBank/DDBJ databases">
        <authorList>
            <person name="De Vega J J."/>
            <person name="De Vega J J."/>
        </authorList>
    </citation>
    <scope>NUCLEOTIDE SEQUENCE</scope>
</reference>
<protein>
    <recommendedName>
        <fullName evidence="5">Adenine DNA glycosylase</fullName>
        <ecNumber evidence="4">3.2.2.31</ecNumber>
    </recommendedName>
</protein>
<keyword evidence="10" id="KW-0408">Iron</keyword>